<dbReference type="AlphaFoldDB" id="A0AAD8EK34"/>
<comment type="caution">
    <text evidence="1">The sequence shown here is derived from an EMBL/GenBank/DDBJ whole genome shotgun (WGS) entry which is preliminary data.</text>
</comment>
<accession>A0AAD8EK34</accession>
<proteinExistence type="predicted"/>
<evidence type="ECO:0000313" key="2">
    <source>
        <dbReference type="Proteomes" id="UP001233999"/>
    </source>
</evidence>
<organism evidence="1 2">
    <name type="scientific">Diploptera punctata</name>
    <name type="common">Pacific beetle cockroach</name>
    <dbReference type="NCBI Taxonomy" id="6984"/>
    <lineage>
        <taxon>Eukaryota</taxon>
        <taxon>Metazoa</taxon>
        <taxon>Ecdysozoa</taxon>
        <taxon>Arthropoda</taxon>
        <taxon>Hexapoda</taxon>
        <taxon>Insecta</taxon>
        <taxon>Pterygota</taxon>
        <taxon>Neoptera</taxon>
        <taxon>Polyneoptera</taxon>
        <taxon>Dictyoptera</taxon>
        <taxon>Blattodea</taxon>
        <taxon>Blaberoidea</taxon>
        <taxon>Blaberidae</taxon>
        <taxon>Diplopterinae</taxon>
        <taxon>Diploptera</taxon>
    </lineage>
</organism>
<gene>
    <name evidence="1" type="ORF">L9F63_014908</name>
</gene>
<feature type="non-terminal residue" evidence="1">
    <location>
        <position position="1"/>
    </location>
</feature>
<dbReference type="Proteomes" id="UP001233999">
    <property type="component" value="Unassembled WGS sequence"/>
</dbReference>
<dbReference type="EMBL" id="JASPKZ010003432">
    <property type="protein sequence ID" value="KAJ9593515.1"/>
    <property type="molecule type" value="Genomic_DNA"/>
</dbReference>
<name>A0AAD8EK34_DIPPU</name>
<sequence length="147" mass="17341">TELYIDKLLFKYVLEVGLSNFQDTLLFYMTKEYYFKLKSIISYIQNTTGVKQIYSNIDMQCPNFNYLKINLAKKVEDMSFSLNTIYSINIGTLFRNILNKTWFSNYSCYKANPSESVVRRYNFLNYPEIYPASLSGTVITLIKFMHV</sequence>
<evidence type="ECO:0000313" key="1">
    <source>
        <dbReference type="EMBL" id="KAJ9593515.1"/>
    </source>
</evidence>
<reference evidence="1" key="1">
    <citation type="journal article" date="2023" name="IScience">
        <title>Live-bearing cockroach genome reveals convergent evolutionary mechanisms linked to viviparity in insects and beyond.</title>
        <authorList>
            <person name="Fouks B."/>
            <person name="Harrison M.C."/>
            <person name="Mikhailova A.A."/>
            <person name="Marchal E."/>
            <person name="English S."/>
            <person name="Carruthers M."/>
            <person name="Jennings E.C."/>
            <person name="Chiamaka E.L."/>
            <person name="Frigard R.A."/>
            <person name="Pippel M."/>
            <person name="Attardo G.M."/>
            <person name="Benoit J.B."/>
            <person name="Bornberg-Bauer E."/>
            <person name="Tobe S.S."/>
        </authorList>
    </citation>
    <scope>NUCLEOTIDE SEQUENCE</scope>
    <source>
        <strain evidence="1">Stay&amp;Tobe</strain>
    </source>
</reference>
<reference evidence="1" key="2">
    <citation type="submission" date="2023-05" db="EMBL/GenBank/DDBJ databases">
        <authorList>
            <person name="Fouks B."/>
        </authorList>
    </citation>
    <scope>NUCLEOTIDE SEQUENCE</scope>
    <source>
        <strain evidence="1">Stay&amp;Tobe</strain>
        <tissue evidence="1">Testes</tissue>
    </source>
</reference>
<protein>
    <submittedName>
        <fullName evidence="1">Uncharacterized protein</fullName>
    </submittedName>
</protein>
<feature type="non-terminal residue" evidence="1">
    <location>
        <position position="147"/>
    </location>
</feature>
<keyword evidence="2" id="KW-1185">Reference proteome</keyword>